<keyword evidence="1" id="KW-0812">Transmembrane</keyword>
<keyword evidence="1" id="KW-1133">Transmembrane helix</keyword>
<sequence>MKAIVKEAAKYVGISTGIALGIFCFVGMLFDLYYGGNFSLSGYQFTKMVIGCVVVGWGFGVPAVVYRKENMPMPIRVVIHMGSGCVIYTLVACAVGWISPEAGVWQKIGMMAAQLAAAFLIWLFFLLHYRREAKEMNERIQEMKKGKD</sequence>
<feature type="transmembrane region" description="Helical" evidence="1">
    <location>
        <begin position="45"/>
        <end position="65"/>
    </location>
</feature>
<feature type="transmembrane region" description="Helical" evidence="1">
    <location>
        <begin position="77"/>
        <end position="98"/>
    </location>
</feature>
<organism evidence="2 3">
    <name type="scientific">Gallintestinimicrobium propionicum</name>
    <dbReference type="NCBI Taxonomy" id="2981770"/>
    <lineage>
        <taxon>Bacteria</taxon>
        <taxon>Bacillati</taxon>
        <taxon>Bacillota</taxon>
        <taxon>Clostridia</taxon>
        <taxon>Lachnospirales</taxon>
        <taxon>Lachnospiraceae</taxon>
        <taxon>Gallintestinimicrobium</taxon>
    </lineage>
</organism>
<dbReference type="Proteomes" id="UP001199355">
    <property type="component" value="Unassembled WGS sequence"/>
</dbReference>
<accession>A0AAE3AYL6</accession>
<dbReference type="AlphaFoldDB" id="A0AAE3AYL6"/>
<feature type="transmembrane region" description="Helical" evidence="1">
    <location>
        <begin position="12"/>
        <end position="33"/>
    </location>
</feature>
<reference evidence="2 3" key="1">
    <citation type="submission" date="2021-10" db="EMBL/GenBank/DDBJ databases">
        <title>Anaerobic single-cell dispensing facilitates the cultivation of human gut bacteria.</title>
        <authorList>
            <person name="Afrizal A."/>
        </authorList>
    </citation>
    <scope>NUCLEOTIDE SEQUENCE [LARGE SCALE GENOMIC DNA]</scope>
    <source>
        <strain evidence="2 3">CLA-AA-H244</strain>
    </source>
</reference>
<feature type="transmembrane region" description="Helical" evidence="1">
    <location>
        <begin position="110"/>
        <end position="129"/>
    </location>
</feature>
<proteinExistence type="predicted"/>
<dbReference type="RefSeq" id="WP_308728678.1">
    <property type="nucleotide sequence ID" value="NZ_JAJEQF010000035.1"/>
</dbReference>
<name>A0AAE3AYL6_9FIRM</name>
<keyword evidence="3" id="KW-1185">Reference proteome</keyword>
<keyword evidence="1" id="KW-0472">Membrane</keyword>
<dbReference type="InterPro" id="IPR021560">
    <property type="entry name" value="DUF3021"/>
</dbReference>
<evidence type="ECO:0000313" key="2">
    <source>
        <dbReference type="EMBL" id="MCC2168427.1"/>
    </source>
</evidence>
<gene>
    <name evidence="2" type="ORF">LKD45_12140</name>
</gene>
<dbReference type="Pfam" id="PF11457">
    <property type="entry name" value="DUF3021"/>
    <property type="match status" value="1"/>
</dbReference>
<protein>
    <submittedName>
        <fullName evidence="2">DUF3021 domain-containing protein</fullName>
    </submittedName>
</protein>
<dbReference type="EMBL" id="JAJEQF010000035">
    <property type="protein sequence ID" value="MCC2168427.1"/>
    <property type="molecule type" value="Genomic_DNA"/>
</dbReference>
<evidence type="ECO:0000256" key="1">
    <source>
        <dbReference type="SAM" id="Phobius"/>
    </source>
</evidence>
<evidence type="ECO:0000313" key="3">
    <source>
        <dbReference type="Proteomes" id="UP001199355"/>
    </source>
</evidence>
<comment type="caution">
    <text evidence="2">The sequence shown here is derived from an EMBL/GenBank/DDBJ whole genome shotgun (WGS) entry which is preliminary data.</text>
</comment>